<reference evidence="4 5" key="1">
    <citation type="submission" date="2024-05" db="EMBL/GenBank/DDBJ databases">
        <title>A draft genome resource for the thread blight pathogen Marasmius tenuissimus strain MS-2.</title>
        <authorList>
            <person name="Yulfo-Soto G.E."/>
            <person name="Baruah I.K."/>
            <person name="Amoako-Attah I."/>
            <person name="Bukari Y."/>
            <person name="Meinhardt L.W."/>
            <person name="Bailey B.A."/>
            <person name="Cohen S.P."/>
        </authorList>
    </citation>
    <scope>NUCLEOTIDE SEQUENCE [LARGE SCALE GENOMIC DNA]</scope>
    <source>
        <strain evidence="4 5">MS-2</strain>
    </source>
</reference>
<evidence type="ECO:0000259" key="2">
    <source>
        <dbReference type="Pfam" id="PF00763"/>
    </source>
</evidence>
<organism evidence="4 5">
    <name type="scientific">Marasmius tenuissimus</name>
    <dbReference type="NCBI Taxonomy" id="585030"/>
    <lineage>
        <taxon>Eukaryota</taxon>
        <taxon>Fungi</taxon>
        <taxon>Dikarya</taxon>
        <taxon>Basidiomycota</taxon>
        <taxon>Agaricomycotina</taxon>
        <taxon>Agaricomycetes</taxon>
        <taxon>Agaricomycetidae</taxon>
        <taxon>Agaricales</taxon>
        <taxon>Marasmiineae</taxon>
        <taxon>Marasmiaceae</taxon>
        <taxon>Marasmius</taxon>
    </lineage>
</organism>
<name>A0ABR2ZGP5_9AGAR</name>
<evidence type="ECO:0000313" key="4">
    <source>
        <dbReference type="EMBL" id="KAL0059637.1"/>
    </source>
</evidence>
<dbReference type="InterPro" id="IPR020630">
    <property type="entry name" value="THF_DH/CycHdrlase_cat_dom"/>
</dbReference>
<sequence>MIINSNGLFILITTFDAFSSPASFINQNSCSDGTFYGNYRDGNALRSVMIVDEPCLNSITWTQEAAAHFTAIDKGIGQLFWLEEEAVDASLKEQSPGDEFVHFLENLIGTPSSYQHDAVQAVLTDNGENSLVFHSDKAALVSLTHEAAATLDAILPRFWKYTPLPSSPVNYLPVPPTAVERVSRVLAKLKFDPIVARLVNGISAYQMRNDIRFLTGEDGQSGIVSRHSFAAGSRTAARWLKDRFEETGATCQLKDFLEVLRQTSCGIRYASETNTTETVLVSAHYDSRGTFGSTRAPGGDDDGSGTIALLGIARAIANNGVKFHANVELVAFAGEEQGLLGSRAYAKELREANANLTLMIQADMLGYHHPDEPAQLGLPDLIGTPEVTQLVANVSALYSPELTVGFTPACCSDHQSFHQEGFPATQVFERAGPNPMYHNSANRVTRAGDLSDRENYDFQQIKSIAKVQPKPTRCEYLAERELKTTLAQRDRPPKLVGILATSSEPSRLYSEFTKKQCEALGFEYSVRKTGSASSPDLADGDGVEEAILEANEDDSVDGILVYFPIFGPQQDHYLQQVVSPLKDVEGLHFKFHYNLYHNVRFIRPQSLTAVVTTTSNDAGLTVAENDEPPVGMVKSIIPCTPLAIVKSLEVIGVYNKILPYGDRAYGKTICVINRSEVVGRPLAALLANDGARVFSVDIDSIQEYNKRPAADSSSARQYHPRHVVRPSNLSLQECLALSDVVVSAVPSASYKVQTGWLKDGCVCVNVAAEKNFEANVREKVTIATLQDDTSGNRVVRVTRIETVDDFLHAVESV</sequence>
<dbReference type="Pfam" id="PF00763">
    <property type="entry name" value="THF_DHG_CYH"/>
    <property type="match status" value="1"/>
</dbReference>
<keyword evidence="5" id="KW-1185">Reference proteome</keyword>
<dbReference type="Pfam" id="PF04389">
    <property type="entry name" value="Peptidase_M28"/>
    <property type="match status" value="1"/>
</dbReference>
<keyword evidence="1" id="KW-0479">Metal-binding</keyword>
<evidence type="ECO:0000259" key="3">
    <source>
        <dbReference type="Pfam" id="PF04389"/>
    </source>
</evidence>
<dbReference type="SUPFAM" id="SSF53223">
    <property type="entry name" value="Aminoacid dehydrogenase-like, N-terminal domain"/>
    <property type="match status" value="1"/>
</dbReference>
<dbReference type="EC" id="3.4.-.-" evidence="1"/>
<evidence type="ECO:0000256" key="1">
    <source>
        <dbReference type="RuleBase" id="RU361240"/>
    </source>
</evidence>
<dbReference type="SUPFAM" id="SSF51735">
    <property type="entry name" value="NAD(P)-binding Rossmann-fold domains"/>
    <property type="match status" value="1"/>
</dbReference>
<protein>
    <recommendedName>
        <fullName evidence="1">Peptide hydrolase</fullName>
        <ecNumber evidence="1">3.4.-.-</ecNumber>
    </recommendedName>
</protein>
<accession>A0ABR2ZGP5</accession>
<keyword evidence="1" id="KW-0645">Protease</keyword>
<feature type="domain" description="Peptidase M28" evidence="3">
    <location>
        <begin position="273"/>
        <end position="444"/>
    </location>
</feature>
<gene>
    <name evidence="4" type="ORF">AAF712_013602</name>
</gene>
<keyword evidence="1" id="KW-0378">Hydrolase</keyword>
<dbReference type="Gene3D" id="3.40.50.10860">
    <property type="entry name" value="Leucine Dehydrogenase, chain A, domain 1"/>
    <property type="match status" value="1"/>
</dbReference>
<dbReference type="SUPFAM" id="SSF53187">
    <property type="entry name" value="Zn-dependent exopeptidases"/>
    <property type="match status" value="1"/>
</dbReference>
<dbReference type="InterPro" id="IPR046346">
    <property type="entry name" value="Aminoacid_DH-like_N_sf"/>
</dbReference>
<dbReference type="EMBL" id="JBBXMP010000214">
    <property type="protein sequence ID" value="KAL0059637.1"/>
    <property type="molecule type" value="Genomic_DNA"/>
</dbReference>
<evidence type="ECO:0000313" key="5">
    <source>
        <dbReference type="Proteomes" id="UP001437256"/>
    </source>
</evidence>
<comment type="caution">
    <text evidence="4">The sequence shown here is derived from an EMBL/GenBank/DDBJ whole genome shotgun (WGS) entry which is preliminary data.</text>
</comment>
<dbReference type="InterPro" id="IPR007484">
    <property type="entry name" value="Peptidase_M28"/>
</dbReference>
<proteinExistence type="inferred from homology"/>
<feature type="domain" description="Tetrahydrofolate dehydrogenase/cyclohydrolase catalytic" evidence="2">
    <location>
        <begin position="481"/>
        <end position="585"/>
    </location>
</feature>
<dbReference type="Gene3D" id="3.40.630.10">
    <property type="entry name" value="Zn peptidases"/>
    <property type="match status" value="1"/>
</dbReference>
<dbReference type="InterPro" id="IPR036291">
    <property type="entry name" value="NAD(P)-bd_dom_sf"/>
</dbReference>
<comment type="similarity">
    <text evidence="1">Belongs to the peptidase M28 family.</text>
</comment>
<dbReference type="Gene3D" id="3.40.50.720">
    <property type="entry name" value="NAD(P)-binding Rossmann-like Domain"/>
    <property type="match status" value="1"/>
</dbReference>
<dbReference type="PANTHER" id="PTHR48099:SF3">
    <property type="entry name" value="METHYLENETETRAHYDROFOLATE DEHYDROGENASE [NAD(+)]"/>
    <property type="match status" value="1"/>
</dbReference>
<keyword evidence="1" id="KW-0862">Zinc</keyword>
<dbReference type="PANTHER" id="PTHR48099">
    <property type="entry name" value="C-1-TETRAHYDROFOLATE SYNTHASE, CYTOPLASMIC-RELATED"/>
    <property type="match status" value="1"/>
</dbReference>
<dbReference type="Proteomes" id="UP001437256">
    <property type="component" value="Unassembled WGS sequence"/>
</dbReference>